<sequence>MSALIWVVALALVVFGYSKLWERYTAGKIKLTIRIAEENIYDGEEVEVWTVLENESWLPIPWLELVMGLPSALRVLEGDEERTEVAYRTFLLPRQRVQRMHKIRVKRGMHRLNKAEIQYGDGIGLKGLFEQMHIFGRILVRPRIAEDFEVNLRLQELVGERSVVRWYQEDASRLIGIRSYIQGDPYKAIHWRATARTGELMIKQFDTTSETDFYVVMNVQFFATYWWGTIREVVEQQCRITAKMFQDAEAQSFPFGLYTNASWSGAGSLNVPLQNLPCQMDAMLMALGDLSYKPNAPFEDVLRNLRGRLHNRSTLVVITPYWDENIAMEIEMLRSEGHQLLLIAMDTIADSLHGLSPAIPVLPLHVEHAKVEQLEELAGGEEVPA</sequence>
<dbReference type="OrthoDB" id="9789943at2"/>
<dbReference type="RefSeq" id="WP_087458836.1">
    <property type="nucleotide sequence ID" value="NZ_CP021434.1"/>
</dbReference>
<gene>
    <name evidence="2" type="ORF">CBW65_22715</name>
</gene>
<dbReference type="Pfam" id="PF01882">
    <property type="entry name" value="DUF58"/>
    <property type="match status" value="1"/>
</dbReference>
<dbReference type="EMBL" id="CP021434">
    <property type="protein sequence ID" value="ARU63500.1"/>
    <property type="molecule type" value="Genomic_DNA"/>
</dbReference>
<dbReference type="PANTHER" id="PTHR34351">
    <property type="entry name" value="SLR1927 PROTEIN-RELATED"/>
    <property type="match status" value="1"/>
</dbReference>
<feature type="domain" description="DUF58" evidence="1">
    <location>
        <begin position="177"/>
        <end position="341"/>
    </location>
</feature>
<evidence type="ECO:0000259" key="1">
    <source>
        <dbReference type="Pfam" id="PF01882"/>
    </source>
</evidence>
<dbReference type="KEGG" id="tum:CBW65_22715"/>
<dbReference type="Proteomes" id="UP000195437">
    <property type="component" value="Chromosome"/>
</dbReference>
<accession>A0A1Y0IT79</accession>
<evidence type="ECO:0000313" key="2">
    <source>
        <dbReference type="EMBL" id="ARU63500.1"/>
    </source>
</evidence>
<evidence type="ECO:0000313" key="3">
    <source>
        <dbReference type="Proteomes" id="UP000195437"/>
    </source>
</evidence>
<dbReference type="InterPro" id="IPR002881">
    <property type="entry name" value="DUF58"/>
</dbReference>
<reference evidence="3" key="1">
    <citation type="submission" date="2017-05" db="EMBL/GenBank/DDBJ databases">
        <authorList>
            <person name="Sung H."/>
        </authorList>
    </citation>
    <scope>NUCLEOTIDE SEQUENCE [LARGE SCALE GENOMIC DNA]</scope>
    <source>
        <strain evidence="3">AR23208</strain>
    </source>
</reference>
<name>A0A1Y0IT79_9BACL</name>
<protein>
    <recommendedName>
        <fullName evidence="1">DUF58 domain-containing protein</fullName>
    </recommendedName>
</protein>
<organism evidence="2 3">
    <name type="scientific">Tumebacillus avium</name>
    <dbReference type="NCBI Taxonomy" id="1903704"/>
    <lineage>
        <taxon>Bacteria</taxon>
        <taxon>Bacillati</taxon>
        <taxon>Bacillota</taxon>
        <taxon>Bacilli</taxon>
        <taxon>Bacillales</taxon>
        <taxon>Alicyclobacillaceae</taxon>
        <taxon>Tumebacillus</taxon>
    </lineage>
</organism>
<proteinExistence type="predicted"/>
<dbReference type="AlphaFoldDB" id="A0A1Y0IT79"/>
<dbReference type="PANTHER" id="PTHR34351:SF2">
    <property type="entry name" value="DUF58 DOMAIN-CONTAINING PROTEIN"/>
    <property type="match status" value="1"/>
</dbReference>
<keyword evidence="3" id="KW-1185">Reference proteome</keyword>